<dbReference type="RefSeq" id="WP_345276071.1">
    <property type="nucleotide sequence ID" value="NZ_BAABJW010000002.1"/>
</dbReference>
<keyword evidence="3" id="KW-0813">Transport</keyword>
<keyword evidence="9" id="KW-0406">Ion transport</keyword>
<evidence type="ECO:0000256" key="6">
    <source>
        <dbReference type="ARBA" id="ARBA00022826"/>
    </source>
</evidence>
<evidence type="ECO:0000256" key="1">
    <source>
        <dbReference type="ARBA" id="ARBA00004141"/>
    </source>
</evidence>
<evidence type="ECO:0000313" key="15">
    <source>
        <dbReference type="Proteomes" id="UP001501433"/>
    </source>
</evidence>
<comment type="similarity">
    <text evidence="2">Belongs to the TMEM175 family.</text>
</comment>
<keyword evidence="4" id="KW-0633">Potassium transport</keyword>
<gene>
    <name evidence="14" type="ORF">GCM10023330_12220</name>
</gene>
<evidence type="ECO:0000256" key="7">
    <source>
        <dbReference type="ARBA" id="ARBA00022958"/>
    </source>
</evidence>
<feature type="transmembrane region" description="Helical" evidence="13">
    <location>
        <begin position="39"/>
        <end position="57"/>
    </location>
</feature>
<evidence type="ECO:0000256" key="8">
    <source>
        <dbReference type="ARBA" id="ARBA00022989"/>
    </source>
</evidence>
<keyword evidence="11" id="KW-0407">Ion channel</keyword>
<dbReference type="EMBL" id="BAABJW010000002">
    <property type="protein sequence ID" value="GAA4807248.1"/>
    <property type="molecule type" value="Genomic_DNA"/>
</dbReference>
<sequence>MTKGRIEAFTDGVLAIIITIMVLELKVPHGGEFEDLKPLLPVFGSYILSFIYLAIYWNNHHHMMQTVRHDTGSILWANMHLLFWLSLIPFVTGWMGENDFTTASVFLYGMVLLFAAFAYFLLQKLIIKSNGKESILARALGKDLKGKASPILYIVGIIGAFFNVWISGIIFILVAIIWLIPDSRIEKALNQETSD</sequence>
<dbReference type="PANTHER" id="PTHR31462:SF5">
    <property type="entry name" value="ENDOSOMAL_LYSOSOMAL PROTON CHANNEL TMEM175"/>
    <property type="match status" value="1"/>
</dbReference>
<evidence type="ECO:0000313" key="14">
    <source>
        <dbReference type="EMBL" id="GAA4807248.1"/>
    </source>
</evidence>
<comment type="subcellular location">
    <subcellularLocation>
        <location evidence="1">Membrane</location>
        <topology evidence="1">Multi-pass membrane protein</topology>
    </subcellularLocation>
</comment>
<keyword evidence="6" id="KW-0631">Potassium channel</keyword>
<dbReference type="InterPro" id="IPR010617">
    <property type="entry name" value="TMEM175-like"/>
</dbReference>
<dbReference type="Proteomes" id="UP001501433">
    <property type="component" value="Unassembled WGS sequence"/>
</dbReference>
<comment type="catalytic activity">
    <reaction evidence="12">
        <text>K(+)(in) = K(+)(out)</text>
        <dbReference type="Rhea" id="RHEA:29463"/>
        <dbReference type="ChEBI" id="CHEBI:29103"/>
    </reaction>
</comment>
<evidence type="ECO:0000256" key="11">
    <source>
        <dbReference type="ARBA" id="ARBA00023303"/>
    </source>
</evidence>
<evidence type="ECO:0000256" key="3">
    <source>
        <dbReference type="ARBA" id="ARBA00022448"/>
    </source>
</evidence>
<feature type="transmembrane region" description="Helical" evidence="13">
    <location>
        <begin position="77"/>
        <end position="96"/>
    </location>
</feature>
<dbReference type="Pfam" id="PF06736">
    <property type="entry name" value="TMEM175"/>
    <property type="match status" value="1"/>
</dbReference>
<keyword evidence="7" id="KW-0630">Potassium</keyword>
<evidence type="ECO:0000256" key="9">
    <source>
        <dbReference type="ARBA" id="ARBA00023065"/>
    </source>
</evidence>
<evidence type="ECO:0000256" key="5">
    <source>
        <dbReference type="ARBA" id="ARBA00022692"/>
    </source>
</evidence>
<evidence type="ECO:0000256" key="12">
    <source>
        <dbReference type="ARBA" id="ARBA00034430"/>
    </source>
</evidence>
<feature type="transmembrane region" description="Helical" evidence="13">
    <location>
        <begin position="102"/>
        <end position="122"/>
    </location>
</feature>
<protein>
    <submittedName>
        <fullName evidence="14">TMEM175 family protein</fullName>
    </submittedName>
</protein>
<keyword evidence="5 13" id="KW-0812">Transmembrane</keyword>
<keyword evidence="10 13" id="KW-0472">Membrane</keyword>
<organism evidence="14 15">
    <name type="scientific">Litoribaculum gwangyangense</name>
    <dbReference type="NCBI Taxonomy" id="1130722"/>
    <lineage>
        <taxon>Bacteria</taxon>
        <taxon>Pseudomonadati</taxon>
        <taxon>Bacteroidota</taxon>
        <taxon>Flavobacteriia</taxon>
        <taxon>Flavobacteriales</taxon>
        <taxon>Flavobacteriaceae</taxon>
        <taxon>Litoribaculum</taxon>
    </lineage>
</organism>
<accession>A0ABP9C9Y9</accession>
<name>A0ABP9C9Y9_9FLAO</name>
<reference evidence="15" key="1">
    <citation type="journal article" date="2019" name="Int. J. Syst. Evol. Microbiol.">
        <title>The Global Catalogue of Microorganisms (GCM) 10K type strain sequencing project: providing services to taxonomists for standard genome sequencing and annotation.</title>
        <authorList>
            <consortium name="The Broad Institute Genomics Platform"/>
            <consortium name="The Broad Institute Genome Sequencing Center for Infectious Disease"/>
            <person name="Wu L."/>
            <person name="Ma J."/>
        </authorList>
    </citation>
    <scope>NUCLEOTIDE SEQUENCE [LARGE SCALE GENOMIC DNA]</scope>
    <source>
        <strain evidence="15">JCM 18325</strain>
    </source>
</reference>
<evidence type="ECO:0000256" key="10">
    <source>
        <dbReference type="ARBA" id="ARBA00023136"/>
    </source>
</evidence>
<evidence type="ECO:0000256" key="13">
    <source>
        <dbReference type="SAM" id="Phobius"/>
    </source>
</evidence>
<feature type="transmembrane region" description="Helical" evidence="13">
    <location>
        <begin position="151"/>
        <end position="180"/>
    </location>
</feature>
<proteinExistence type="inferred from homology"/>
<evidence type="ECO:0000256" key="4">
    <source>
        <dbReference type="ARBA" id="ARBA00022538"/>
    </source>
</evidence>
<dbReference type="PANTHER" id="PTHR31462">
    <property type="entry name" value="ENDOSOMAL/LYSOSOMAL POTASSIUM CHANNEL TMEM175"/>
    <property type="match status" value="1"/>
</dbReference>
<comment type="caution">
    <text evidence="14">The sequence shown here is derived from an EMBL/GenBank/DDBJ whole genome shotgun (WGS) entry which is preliminary data.</text>
</comment>
<keyword evidence="15" id="KW-1185">Reference proteome</keyword>
<feature type="transmembrane region" description="Helical" evidence="13">
    <location>
        <begin position="9"/>
        <end position="27"/>
    </location>
</feature>
<evidence type="ECO:0000256" key="2">
    <source>
        <dbReference type="ARBA" id="ARBA00006920"/>
    </source>
</evidence>
<keyword evidence="8 13" id="KW-1133">Transmembrane helix</keyword>